<dbReference type="InterPro" id="IPR026444">
    <property type="entry name" value="Secre_tail"/>
</dbReference>
<accession>A0A2W7NXA3</accession>
<sequence length="130" mass="13985">MRLIVFLLMVIMTNMLFAQTKQKFGGQGNTSLPAVGTSETVLSSRSQGAGAVVAFPSPFKSSFTLESPETSEIKSVAVVNILGKKVPVSVDLMSTRAVVTFDSGVPDGIYLCKVTLEREILTIRMVKSVR</sequence>
<dbReference type="NCBIfam" id="TIGR04183">
    <property type="entry name" value="Por_Secre_tail"/>
    <property type="match status" value="1"/>
</dbReference>
<evidence type="ECO:0000313" key="1">
    <source>
        <dbReference type="EMBL" id="PZX15872.1"/>
    </source>
</evidence>
<dbReference type="Proteomes" id="UP000249239">
    <property type="component" value="Unassembled WGS sequence"/>
</dbReference>
<reference evidence="1 2" key="1">
    <citation type="submission" date="2018-06" db="EMBL/GenBank/DDBJ databases">
        <title>Genomic Encyclopedia of Archaeal and Bacterial Type Strains, Phase II (KMG-II): from individual species to whole genera.</title>
        <authorList>
            <person name="Goeker M."/>
        </authorList>
    </citation>
    <scope>NUCLEOTIDE SEQUENCE [LARGE SCALE GENOMIC DNA]</scope>
    <source>
        <strain evidence="1 2">DSM 6779</strain>
    </source>
</reference>
<name>A0A2W7NXA3_9BACT</name>
<keyword evidence="2" id="KW-1185">Reference proteome</keyword>
<comment type="caution">
    <text evidence="1">The sequence shown here is derived from an EMBL/GenBank/DDBJ whole genome shotgun (WGS) entry which is preliminary data.</text>
</comment>
<dbReference type="OrthoDB" id="9815940at2"/>
<organism evidence="1 2">
    <name type="scientific">Breznakibacter xylanolyticus</name>
    <dbReference type="NCBI Taxonomy" id="990"/>
    <lineage>
        <taxon>Bacteria</taxon>
        <taxon>Pseudomonadati</taxon>
        <taxon>Bacteroidota</taxon>
        <taxon>Bacteroidia</taxon>
        <taxon>Marinilabiliales</taxon>
        <taxon>Marinilabiliaceae</taxon>
        <taxon>Breznakibacter</taxon>
    </lineage>
</organism>
<evidence type="ECO:0000313" key="2">
    <source>
        <dbReference type="Proteomes" id="UP000249239"/>
    </source>
</evidence>
<protein>
    <submittedName>
        <fullName evidence="1">Putative secreted protein (Por secretion system target)</fullName>
    </submittedName>
</protein>
<dbReference type="EMBL" id="QKZK01000015">
    <property type="protein sequence ID" value="PZX15872.1"/>
    <property type="molecule type" value="Genomic_DNA"/>
</dbReference>
<proteinExistence type="predicted"/>
<gene>
    <name evidence="1" type="ORF">LX69_02060</name>
</gene>
<dbReference type="AlphaFoldDB" id="A0A2W7NXA3"/>